<dbReference type="SMART" id="SM00490">
    <property type="entry name" value="HELICc"/>
    <property type="match status" value="1"/>
</dbReference>
<name>A0A8A4TTG8_SULCO</name>
<accession>A0A8A4TTG8</accession>
<dbReference type="RefSeq" id="WP_237382496.1">
    <property type="nucleotide sequence ID" value="NZ_CP071793.1"/>
</dbReference>
<dbReference type="InterPro" id="IPR000330">
    <property type="entry name" value="SNF2_N"/>
</dbReference>
<dbReference type="PROSITE" id="PS51192">
    <property type="entry name" value="HELICASE_ATP_BIND_1"/>
    <property type="match status" value="1"/>
</dbReference>
<dbReference type="Pfam" id="PF00176">
    <property type="entry name" value="SNF2-rel_dom"/>
    <property type="match status" value="1"/>
</dbReference>
<dbReference type="Pfam" id="PF00271">
    <property type="entry name" value="Helicase_C"/>
    <property type="match status" value="1"/>
</dbReference>
<evidence type="ECO:0000259" key="2">
    <source>
        <dbReference type="PROSITE" id="PS51192"/>
    </source>
</evidence>
<dbReference type="SMART" id="SM00487">
    <property type="entry name" value="DEXDc"/>
    <property type="match status" value="1"/>
</dbReference>
<dbReference type="PROSITE" id="PS51194">
    <property type="entry name" value="HELICASE_CTER"/>
    <property type="match status" value="1"/>
</dbReference>
<feature type="domain" description="Helicase C-terminal" evidence="3">
    <location>
        <begin position="803"/>
        <end position="958"/>
    </location>
</feature>
<dbReference type="Gene3D" id="3.40.50.300">
    <property type="entry name" value="P-loop containing nucleotide triphosphate hydrolases"/>
    <property type="match status" value="1"/>
</dbReference>
<dbReference type="GO" id="GO:0004386">
    <property type="term" value="F:helicase activity"/>
    <property type="evidence" value="ECO:0007669"/>
    <property type="project" value="UniProtKB-KW"/>
</dbReference>
<sequence>MNAKIISESELETLVDADILNAAKNAVDLDSIQSYRYDARGRIEAVVKPAPPSTERPSFARITRRGSRFMVECRQHGKNQWCLHSAILALHHAGYKPVFKTVAKPVGDDLPRIGFRLILGVVGDPADPYLRLRILSLSTGRFVNAPSHFLRREGGVLGLDKRTVELLEDLGEAEEGEIRIARMDAAPILAAMAKAELFPEGAETPFEREHMSQPPPEVEVAVAEQQILWRFSLDAPEAEHLCIPGRPGFFIASDRILGFSEYMPDLQRFMGQEGGSLPASPETFSDLIRMKHGVVWTTPKPIAVHAIENLGLHLDHRQGDLIGRAGFWHEGRFFPLQDLEKPRQIVHDEEGTALLEIGPGAMAQIGQTFRRVPAPWRKAGFRIRDNQAHAFLENTRFPEHIRVERQEAERWFGLEPTDMEVMWSQGSLAPSYRIGDEMFSHGSLMGSLSHGRRGIRLMDGRWLNVDTDTLLENERILEGVRSMHDETKAQQSLLQRLLAARERRPAEVDTPIPELHERWHRTLRDYQVEGVNWLLANSSRGEPSLLADDMGLGKTIQTLAYLETIREEGRPQLVVAPTSVIWNWANESARFSPDRRVLVHHGPNRARQAEKLQKADLIVSTYGTVLRDIDMLYDVHFQVVVLDEAQAIKNPETQTTQAICELWTDHSVCLTGTPVENRLTELWSIFQFLAPGYLGEVDEVKAITLPGTPAYTALKVKVAPFLKRRLKSEVEKDLPEKQEITLKLPLNEQQAKLYGDVLVKSRKALREQNINAMSLLSRLLRLRQICCHPGLLDDTYLNTPSNKFDFILENLREVTAGGHGILVFSQFTKLLKLLRYELEEAELPHFYLDGQTRNRQELVTRFQAGEAPIFLISLKAGGTGLTLTRASYVYHLDPWWNPMVEAQATDRAYRIGQTQKVFSYKLISEGTIEEKILHLQKSKKLIADGLWEDPDKLMANLDRETLMALLD</sequence>
<evidence type="ECO:0000259" key="3">
    <source>
        <dbReference type="PROSITE" id="PS51194"/>
    </source>
</evidence>
<dbReference type="AlphaFoldDB" id="A0A8A4TTG8"/>
<dbReference type="InterPro" id="IPR001650">
    <property type="entry name" value="Helicase_C-like"/>
</dbReference>
<keyword evidence="5" id="KW-1185">Reference proteome</keyword>
<dbReference type="GO" id="GO:0016787">
    <property type="term" value="F:hydrolase activity"/>
    <property type="evidence" value="ECO:0007669"/>
    <property type="project" value="UniProtKB-KW"/>
</dbReference>
<dbReference type="InterPro" id="IPR014001">
    <property type="entry name" value="Helicase_ATP-bd"/>
</dbReference>
<dbReference type="GO" id="GO:0005524">
    <property type="term" value="F:ATP binding"/>
    <property type="evidence" value="ECO:0007669"/>
    <property type="project" value="InterPro"/>
</dbReference>
<protein>
    <submittedName>
        <fullName evidence="4">DEAD/DEAH box helicase</fullName>
    </submittedName>
</protein>
<keyword evidence="4" id="KW-0547">Nucleotide-binding</keyword>
<feature type="domain" description="Helicase ATP-binding" evidence="2">
    <location>
        <begin position="535"/>
        <end position="692"/>
    </location>
</feature>
<dbReference type="Proteomes" id="UP000663929">
    <property type="component" value="Chromosome"/>
</dbReference>
<dbReference type="InterPro" id="IPR027417">
    <property type="entry name" value="P-loop_NTPase"/>
</dbReference>
<dbReference type="EMBL" id="CP071793">
    <property type="protein sequence ID" value="QTD52388.1"/>
    <property type="molecule type" value="Genomic_DNA"/>
</dbReference>
<organism evidence="4 5">
    <name type="scientific">Sulfidibacter corallicola</name>
    <dbReference type="NCBI Taxonomy" id="2818388"/>
    <lineage>
        <taxon>Bacteria</taxon>
        <taxon>Pseudomonadati</taxon>
        <taxon>Acidobacteriota</taxon>
        <taxon>Holophagae</taxon>
        <taxon>Acanthopleuribacterales</taxon>
        <taxon>Acanthopleuribacteraceae</taxon>
        <taxon>Sulfidibacter</taxon>
    </lineage>
</organism>
<keyword evidence="4" id="KW-0067">ATP-binding</keyword>
<dbReference type="KEGG" id="scor:J3U87_07935"/>
<keyword evidence="4" id="KW-0347">Helicase</keyword>
<dbReference type="InterPro" id="IPR049730">
    <property type="entry name" value="SNF2/RAD54-like_C"/>
</dbReference>
<evidence type="ECO:0000256" key="1">
    <source>
        <dbReference type="ARBA" id="ARBA00022801"/>
    </source>
</evidence>
<proteinExistence type="predicted"/>
<keyword evidence="1" id="KW-0378">Hydrolase</keyword>
<dbReference type="PANTHER" id="PTHR10799">
    <property type="entry name" value="SNF2/RAD54 HELICASE FAMILY"/>
    <property type="match status" value="1"/>
</dbReference>
<dbReference type="CDD" id="cd18793">
    <property type="entry name" value="SF2_C_SNF"/>
    <property type="match status" value="1"/>
</dbReference>
<gene>
    <name evidence="4" type="ORF">J3U87_07935</name>
</gene>
<evidence type="ECO:0000313" key="5">
    <source>
        <dbReference type="Proteomes" id="UP000663929"/>
    </source>
</evidence>
<dbReference type="Gene3D" id="3.40.50.10810">
    <property type="entry name" value="Tandem AAA-ATPase domain"/>
    <property type="match status" value="1"/>
</dbReference>
<evidence type="ECO:0000313" key="4">
    <source>
        <dbReference type="EMBL" id="QTD52388.1"/>
    </source>
</evidence>
<reference evidence="4" key="1">
    <citation type="submission" date="2021-03" db="EMBL/GenBank/DDBJ databases">
        <title>Acanthopleuribacteraceae sp. M133.</title>
        <authorList>
            <person name="Wang G."/>
        </authorList>
    </citation>
    <scope>NUCLEOTIDE SEQUENCE</scope>
    <source>
        <strain evidence="4">M133</strain>
    </source>
</reference>
<dbReference type="SUPFAM" id="SSF52540">
    <property type="entry name" value="P-loop containing nucleoside triphosphate hydrolases"/>
    <property type="match status" value="2"/>
</dbReference>
<dbReference type="InterPro" id="IPR038718">
    <property type="entry name" value="SNF2-like_sf"/>
</dbReference>